<evidence type="ECO:0000256" key="1">
    <source>
        <dbReference type="SAM" id="SignalP"/>
    </source>
</evidence>
<reference evidence="3" key="1">
    <citation type="submission" date="2019-04" db="EMBL/GenBank/DDBJ databases">
        <title>Friends and foes A comparative genomics studyof 23 Aspergillus species from section Flavi.</title>
        <authorList>
            <consortium name="DOE Joint Genome Institute"/>
            <person name="Kjaerbolling I."/>
            <person name="Vesth T."/>
            <person name="Frisvad J.C."/>
            <person name="Nybo J.L."/>
            <person name="Theobald S."/>
            <person name="Kildgaard S."/>
            <person name="Isbrandt T."/>
            <person name="Kuo A."/>
            <person name="Sato A."/>
            <person name="Lyhne E.K."/>
            <person name="Kogle M.E."/>
            <person name="Wiebenga A."/>
            <person name="Kun R.S."/>
            <person name="Lubbers R.J."/>
            <person name="Makela M.R."/>
            <person name="Barry K."/>
            <person name="Chovatia M."/>
            <person name="Clum A."/>
            <person name="Daum C."/>
            <person name="Haridas S."/>
            <person name="He G."/>
            <person name="LaButti K."/>
            <person name="Lipzen A."/>
            <person name="Mondo S."/>
            <person name="Riley R."/>
            <person name="Salamov A."/>
            <person name="Simmons B.A."/>
            <person name="Magnuson J.K."/>
            <person name="Henrissat B."/>
            <person name="Mortensen U.H."/>
            <person name="Larsen T.O."/>
            <person name="Devries R.P."/>
            <person name="Grigoriev I.V."/>
            <person name="Machida M."/>
            <person name="Baker S.E."/>
            <person name="Andersen M.R."/>
        </authorList>
    </citation>
    <scope>NUCLEOTIDE SEQUENCE [LARGE SCALE GENOMIC DNA]</scope>
    <source>
        <strain evidence="3">CBS 130015</strain>
    </source>
</reference>
<dbReference type="Proteomes" id="UP000325433">
    <property type="component" value="Unassembled WGS sequence"/>
</dbReference>
<keyword evidence="3" id="KW-1185">Reference proteome</keyword>
<proteinExistence type="predicted"/>
<organism evidence="2 3">
    <name type="scientific">Aspergillus transmontanensis</name>
    <dbReference type="NCBI Taxonomy" id="1034304"/>
    <lineage>
        <taxon>Eukaryota</taxon>
        <taxon>Fungi</taxon>
        <taxon>Dikarya</taxon>
        <taxon>Ascomycota</taxon>
        <taxon>Pezizomycotina</taxon>
        <taxon>Eurotiomycetes</taxon>
        <taxon>Eurotiomycetidae</taxon>
        <taxon>Eurotiales</taxon>
        <taxon>Aspergillaceae</taxon>
        <taxon>Aspergillus</taxon>
        <taxon>Aspergillus subgen. Circumdati</taxon>
    </lineage>
</organism>
<feature type="chain" id="PRO_5024881373" evidence="1">
    <location>
        <begin position="21"/>
        <end position="62"/>
    </location>
</feature>
<gene>
    <name evidence="2" type="ORF">BDV41DRAFT_141275</name>
</gene>
<dbReference type="AlphaFoldDB" id="A0A5N6W912"/>
<name>A0A5N6W912_9EURO</name>
<accession>A0A5N6W912</accession>
<sequence length="62" mass="6394">MKFFAFIAGIIGSAISVAAAGSDSKARCVRLEECTPIKGGCFNLTMGQFVVGTDDKVSCGCI</sequence>
<protein>
    <submittedName>
        <fullName evidence="2">Uncharacterized protein</fullName>
    </submittedName>
</protein>
<dbReference type="EMBL" id="ML738309">
    <property type="protein sequence ID" value="KAE8315890.1"/>
    <property type="molecule type" value="Genomic_DNA"/>
</dbReference>
<evidence type="ECO:0000313" key="2">
    <source>
        <dbReference type="EMBL" id="KAE8315890.1"/>
    </source>
</evidence>
<feature type="signal peptide" evidence="1">
    <location>
        <begin position="1"/>
        <end position="20"/>
    </location>
</feature>
<keyword evidence="1" id="KW-0732">Signal</keyword>
<evidence type="ECO:0000313" key="3">
    <source>
        <dbReference type="Proteomes" id="UP000325433"/>
    </source>
</evidence>